<evidence type="ECO:0000313" key="2">
    <source>
        <dbReference type="EMBL" id="MBS4105071.1"/>
    </source>
</evidence>
<gene>
    <name evidence="2" type="ORF">KFZ73_28035</name>
</gene>
<feature type="non-terminal residue" evidence="2">
    <location>
        <position position="1"/>
    </location>
</feature>
<protein>
    <submittedName>
        <fullName evidence="2">Transposase</fullName>
    </submittedName>
</protein>
<keyword evidence="3" id="KW-1185">Reference proteome</keyword>
<feature type="non-terminal residue" evidence="2">
    <location>
        <position position="79"/>
    </location>
</feature>
<feature type="domain" description="Transposase IS66 central" evidence="1">
    <location>
        <begin position="20"/>
        <end position="78"/>
    </location>
</feature>
<name>A0ABS5NLC2_TSUPA</name>
<dbReference type="EMBL" id="JAGXOE010000854">
    <property type="protein sequence ID" value="MBS4105071.1"/>
    <property type="molecule type" value="Genomic_DNA"/>
</dbReference>
<sequence>PKGRTGVIQARAPAHLLEGSWPTEALLPASTVAKHSEHMPLNRQAEVMARHGVPIDRTVLSDWMGRTGSEIAPVVAHMA</sequence>
<proteinExistence type="predicted"/>
<accession>A0ABS5NLC2</accession>
<comment type="caution">
    <text evidence="2">The sequence shown here is derived from an EMBL/GenBank/DDBJ whole genome shotgun (WGS) entry which is preliminary data.</text>
</comment>
<dbReference type="PANTHER" id="PTHR33678:SF1">
    <property type="entry name" value="BLL1576 PROTEIN"/>
    <property type="match status" value="1"/>
</dbReference>
<dbReference type="Pfam" id="PF03050">
    <property type="entry name" value="DDE_Tnp_IS66"/>
    <property type="match status" value="1"/>
</dbReference>
<reference evidence="2 3" key="1">
    <citation type="submission" date="2021-04" db="EMBL/GenBank/DDBJ databases">
        <title>Whole genome sequence analysis of a thiophenic sulfur metabolizing bacteria.</title>
        <authorList>
            <person name="Akhtar N."/>
            <person name="Akram J."/>
            <person name="Aslam A."/>
        </authorList>
    </citation>
    <scope>NUCLEOTIDE SEQUENCE [LARGE SCALE GENOMIC DNA]</scope>
    <source>
        <strain evidence="2 3">3OW</strain>
    </source>
</reference>
<dbReference type="InterPro" id="IPR052344">
    <property type="entry name" value="Transposase-related"/>
</dbReference>
<evidence type="ECO:0000259" key="1">
    <source>
        <dbReference type="Pfam" id="PF03050"/>
    </source>
</evidence>
<dbReference type="InterPro" id="IPR004291">
    <property type="entry name" value="Transposase_IS66_central"/>
</dbReference>
<dbReference type="Proteomes" id="UP000676853">
    <property type="component" value="Unassembled WGS sequence"/>
</dbReference>
<evidence type="ECO:0000313" key="3">
    <source>
        <dbReference type="Proteomes" id="UP000676853"/>
    </source>
</evidence>
<organism evidence="2 3">
    <name type="scientific">Tsukamurella paurometabola</name>
    <name type="common">Corynebacterium paurometabolum</name>
    <dbReference type="NCBI Taxonomy" id="2061"/>
    <lineage>
        <taxon>Bacteria</taxon>
        <taxon>Bacillati</taxon>
        <taxon>Actinomycetota</taxon>
        <taxon>Actinomycetes</taxon>
        <taxon>Mycobacteriales</taxon>
        <taxon>Tsukamurellaceae</taxon>
        <taxon>Tsukamurella</taxon>
    </lineage>
</organism>
<dbReference type="PANTHER" id="PTHR33678">
    <property type="entry name" value="BLL1576 PROTEIN"/>
    <property type="match status" value="1"/>
</dbReference>